<comment type="similarity">
    <text evidence="1">Belongs to the glycosyl hydrolase 15 family.</text>
</comment>
<sequence>MQLRDALNDYKRHRDHETRFPGECRTTTGRFSGLDGRLVHVDEDGRLRDFSYPLVGLTGVARSRVGVRPAGAADSETAWFDAETGEQRYYGNTALVVTTHETPHGVVAQYDLTLGDVHVTHVDVSEVDGELDVVACVGFAPDGRDTRIGQLRHGDAVEVYHAEEHDYLASATGFETLRGEAFGDFSGLVGDAPDPYPRPVSDDRYEEGQLSGDVVGVLPAREGSATFATLLTDRAECSRADALDAVRAAAEEYADASALERAAETQVGDVSGPHADAVAADLRVLSLLSGPRGLRTAGPDFDPYYVYSGGYGYTWFRDDSEISLFLLESDRRFDLGLSEWHEKSARSYRETQLEDGSWPHRVWPFDGSLAPGWANGRLEAGGDVEYQADQTGSVVSFLAAYLADADVDKADEVRATLERALAGMDDTLADDGRPATCQNAWEDASGRFAHTAATFLEAYSALAAAGIEGVSERALARAEDVYRAVDDLWVPERGIYALREYGPDADAAGELDERCDSAALALAAAHRAYADVGEVDGRRLDRLVSHVETVTEELYRDPEESDVAGLVRYEGDGWRTREQGAEKIWTVSTAWGAHAAASLSALLSDRGDDRAESLAATARELLGHVLPGGSLCLRNGYLPEQVFDEGTPDSATPLGWPHALRLATVALMDEYEMIEAGAAATERRPPRRSPSVGAPDADD</sequence>
<dbReference type="EMBL" id="JBHSXH010000015">
    <property type="protein sequence ID" value="MFC6826581.1"/>
    <property type="molecule type" value="Genomic_DNA"/>
</dbReference>
<dbReference type="SUPFAM" id="SSF48208">
    <property type="entry name" value="Six-hairpin glycosidases"/>
    <property type="match status" value="1"/>
</dbReference>
<accession>A0ABD5U3Y1</accession>
<dbReference type="RefSeq" id="WP_379698403.1">
    <property type="nucleotide sequence ID" value="NZ_JBHSXH010000015.1"/>
</dbReference>
<evidence type="ECO:0000256" key="1">
    <source>
        <dbReference type="ARBA" id="ARBA00006188"/>
    </source>
</evidence>
<dbReference type="PANTHER" id="PTHR31616:SF0">
    <property type="entry name" value="GLUCAN 1,4-ALPHA-GLUCOSIDASE"/>
    <property type="match status" value="1"/>
</dbReference>
<dbReference type="PANTHER" id="PTHR31616">
    <property type="entry name" value="TREHALASE"/>
    <property type="match status" value="1"/>
</dbReference>
<dbReference type="InterPro" id="IPR012341">
    <property type="entry name" value="6hp_glycosidase-like_sf"/>
</dbReference>
<dbReference type="GO" id="GO:0004553">
    <property type="term" value="F:hydrolase activity, hydrolyzing O-glycosyl compounds"/>
    <property type="evidence" value="ECO:0007669"/>
    <property type="project" value="UniProtKB-ARBA"/>
</dbReference>
<gene>
    <name evidence="5" type="ORF">ACFQEV_16490</name>
</gene>
<feature type="domain" description="GH15-like" evidence="3">
    <location>
        <begin position="303"/>
        <end position="664"/>
    </location>
</feature>
<keyword evidence="6" id="KW-1185">Reference proteome</keyword>
<evidence type="ECO:0000313" key="5">
    <source>
        <dbReference type="EMBL" id="MFC6826581.1"/>
    </source>
</evidence>
<reference evidence="5 6" key="1">
    <citation type="journal article" date="2019" name="Int. J. Syst. Evol. Microbiol.">
        <title>The Global Catalogue of Microorganisms (GCM) 10K type strain sequencing project: providing services to taxonomists for standard genome sequencing and annotation.</title>
        <authorList>
            <consortium name="The Broad Institute Genomics Platform"/>
            <consortium name="The Broad Institute Genome Sequencing Center for Infectious Disease"/>
            <person name="Wu L."/>
            <person name="Ma J."/>
        </authorList>
    </citation>
    <scope>NUCLEOTIDE SEQUENCE [LARGE SCALE GENOMIC DNA]</scope>
    <source>
        <strain evidence="5 6">YIM 94188</strain>
    </source>
</reference>
<dbReference type="InterPro" id="IPR008928">
    <property type="entry name" value="6-hairpin_glycosidase_sf"/>
</dbReference>
<evidence type="ECO:0000259" key="3">
    <source>
        <dbReference type="Pfam" id="PF00723"/>
    </source>
</evidence>
<keyword evidence="5" id="KW-0378">Hydrolase</keyword>
<proteinExistence type="inferred from homology"/>
<evidence type="ECO:0000256" key="2">
    <source>
        <dbReference type="SAM" id="MobiDB-lite"/>
    </source>
</evidence>
<dbReference type="Proteomes" id="UP001596408">
    <property type="component" value="Unassembled WGS sequence"/>
</dbReference>
<dbReference type="Pfam" id="PF00723">
    <property type="entry name" value="Glyco_hydro_15"/>
    <property type="match status" value="1"/>
</dbReference>
<feature type="domain" description="DUF7997" evidence="4">
    <location>
        <begin position="1"/>
        <end position="244"/>
    </location>
</feature>
<protein>
    <submittedName>
        <fullName evidence="5">Glycoside hydrolase family 15 protein</fullName>
    </submittedName>
</protein>
<dbReference type="InterPro" id="IPR058310">
    <property type="entry name" value="DUF7997"/>
</dbReference>
<organism evidence="5 6">
    <name type="scientific">Halopelagius fulvigenes</name>
    <dbReference type="NCBI Taxonomy" id="1198324"/>
    <lineage>
        <taxon>Archaea</taxon>
        <taxon>Methanobacteriati</taxon>
        <taxon>Methanobacteriota</taxon>
        <taxon>Stenosarchaea group</taxon>
        <taxon>Halobacteria</taxon>
        <taxon>Halobacteriales</taxon>
        <taxon>Haloferacaceae</taxon>
    </lineage>
</organism>
<evidence type="ECO:0000313" key="6">
    <source>
        <dbReference type="Proteomes" id="UP001596408"/>
    </source>
</evidence>
<dbReference type="InterPro" id="IPR011613">
    <property type="entry name" value="GH15-like"/>
</dbReference>
<dbReference type="Gene3D" id="1.50.10.10">
    <property type="match status" value="1"/>
</dbReference>
<feature type="region of interest" description="Disordered" evidence="2">
    <location>
        <begin position="677"/>
        <end position="699"/>
    </location>
</feature>
<dbReference type="AlphaFoldDB" id="A0ABD5U3Y1"/>
<comment type="caution">
    <text evidence="5">The sequence shown here is derived from an EMBL/GenBank/DDBJ whole genome shotgun (WGS) entry which is preliminary data.</text>
</comment>
<dbReference type="Pfam" id="PF25978">
    <property type="entry name" value="DUF7997"/>
    <property type="match status" value="1"/>
</dbReference>
<evidence type="ECO:0000259" key="4">
    <source>
        <dbReference type="Pfam" id="PF25978"/>
    </source>
</evidence>
<name>A0ABD5U3Y1_9EURY</name>